<proteinExistence type="predicted"/>
<name>A0A8S5RKU3_9VIRU</name>
<sequence>MNECCGNCKYHQYEDISQGWVCCNQDSEYVADWTDYTDCCEEWESR</sequence>
<organism evidence="1">
    <name type="scientific">virus sp. ctReX5</name>
    <dbReference type="NCBI Taxonomy" id="2825818"/>
    <lineage>
        <taxon>Viruses</taxon>
    </lineage>
</organism>
<accession>A0A8S5RKU3</accession>
<protein>
    <submittedName>
        <fullName evidence="1">Uncharacterized protein</fullName>
    </submittedName>
</protein>
<reference evidence="1" key="1">
    <citation type="journal article" date="2021" name="Proc. Natl. Acad. Sci. U.S.A.">
        <title>A Catalog of Tens of Thousands of Viruses from Human Metagenomes Reveals Hidden Associations with Chronic Diseases.</title>
        <authorList>
            <person name="Tisza M.J."/>
            <person name="Buck C.B."/>
        </authorList>
    </citation>
    <scope>NUCLEOTIDE SEQUENCE</scope>
    <source>
        <strain evidence="1">CtReX5</strain>
    </source>
</reference>
<dbReference type="EMBL" id="BK059114">
    <property type="protein sequence ID" value="DAE31983.1"/>
    <property type="molecule type" value="Genomic_DNA"/>
</dbReference>
<evidence type="ECO:0000313" key="1">
    <source>
        <dbReference type="EMBL" id="DAE31983.1"/>
    </source>
</evidence>